<evidence type="ECO:0000259" key="5">
    <source>
        <dbReference type="PROSITE" id="PS51078"/>
    </source>
</evidence>
<dbReference type="Proteomes" id="UP001060123">
    <property type="component" value="Plasmid pWSM1592_2"/>
</dbReference>
<keyword evidence="3" id="KW-0804">Transcription</keyword>
<dbReference type="SMART" id="SM00346">
    <property type="entry name" value="HTH_ICLR"/>
    <property type="match status" value="1"/>
</dbReference>
<dbReference type="PROSITE" id="PS51078">
    <property type="entry name" value="ICLR_ED"/>
    <property type="match status" value="1"/>
</dbReference>
<dbReference type="SUPFAM" id="SSF55781">
    <property type="entry name" value="GAF domain-like"/>
    <property type="match status" value="1"/>
</dbReference>
<dbReference type="InterPro" id="IPR050707">
    <property type="entry name" value="HTH_MetabolicPath_Reg"/>
</dbReference>
<keyword evidence="1" id="KW-0805">Transcription regulation</keyword>
<dbReference type="InterPro" id="IPR014757">
    <property type="entry name" value="Tscrpt_reg_IclR_C"/>
</dbReference>
<keyword evidence="6" id="KW-0614">Plasmid</keyword>
<dbReference type="Gene3D" id="3.30.450.40">
    <property type="match status" value="1"/>
</dbReference>
<dbReference type="RefSeq" id="WP_051336809.1">
    <property type="nucleotide sequence ID" value="NZ_CP104145.1"/>
</dbReference>
<dbReference type="SUPFAM" id="SSF46785">
    <property type="entry name" value="Winged helix' DNA-binding domain"/>
    <property type="match status" value="1"/>
</dbReference>
<dbReference type="InterPro" id="IPR036388">
    <property type="entry name" value="WH-like_DNA-bd_sf"/>
</dbReference>
<dbReference type="PROSITE" id="PS51077">
    <property type="entry name" value="HTH_ICLR"/>
    <property type="match status" value="1"/>
</dbReference>
<dbReference type="PANTHER" id="PTHR30136:SF35">
    <property type="entry name" value="HTH-TYPE TRANSCRIPTIONAL REGULATOR RV1719"/>
    <property type="match status" value="1"/>
</dbReference>
<evidence type="ECO:0000259" key="4">
    <source>
        <dbReference type="PROSITE" id="PS51077"/>
    </source>
</evidence>
<evidence type="ECO:0000313" key="7">
    <source>
        <dbReference type="Proteomes" id="UP001060123"/>
    </source>
</evidence>
<geneLocation type="plasmid" evidence="6 7">
    <name>pWSM1592_2</name>
</geneLocation>
<dbReference type="PANTHER" id="PTHR30136">
    <property type="entry name" value="HELIX-TURN-HELIX TRANSCRIPTIONAL REGULATOR, ICLR FAMILY"/>
    <property type="match status" value="1"/>
</dbReference>
<keyword evidence="7" id="KW-1185">Reference proteome</keyword>
<keyword evidence="2" id="KW-0238">DNA-binding</keyword>
<sequence length="281" mass="29374">MSSVLEKSLAIVELLADHPTGLPVSAIAAHTEQPASGVHRTLQELARLGYVRQLQTQGDYVLTIRMPAMGLGFLGRAGVTDVAQPILDALAAFSGELIRLSVVDSGKLIWVAVAQGATRGLRYDPGQEQGVVVHLASSSGGKAWLSTMSDEDALARVSEQGLIRKADSAGPNAPRSLKLLLDQLAEARTLGYAVAVDSYLAGMAAMAVPVRYRLSGPVVGCLSIAGPAVRMTAARMAELAPHLKAAATELGEAASGSKYFQVNIRALESGLRVDSAQPSPR</sequence>
<proteinExistence type="predicted"/>
<evidence type="ECO:0000256" key="3">
    <source>
        <dbReference type="ARBA" id="ARBA00023163"/>
    </source>
</evidence>
<name>A0ABY5XYH5_RHISU</name>
<gene>
    <name evidence="6" type="ORF">N2599_34345</name>
</gene>
<feature type="domain" description="HTH iclR-type" evidence="4">
    <location>
        <begin position="2"/>
        <end position="64"/>
    </location>
</feature>
<accession>A0ABY5XYH5</accession>
<dbReference type="EMBL" id="CP104145">
    <property type="protein sequence ID" value="UWU19321.1"/>
    <property type="molecule type" value="Genomic_DNA"/>
</dbReference>
<dbReference type="InterPro" id="IPR036390">
    <property type="entry name" value="WH_DNA-bd_sf"/>
</dbReference>
<reference evidence="6" key="1">
    <citation type="submission" date="2022-09" db="EMBL/GenBank/DDBJ databases">
        <title>Australian commercial rhizobial inoculants.</title>
        <authorList>
            <person name="Kohlmeier M.G."/>
            <person name="O'Hara G.W."/>
            <person name="Colombi E."/>
            <person name="Ramsay J.P."/>
            <person name="Terpolilli J."/>
        </authorList>
    </citation>
    <scope>NUCLEOTIDE SEQUENCE</scope>
    <source>
        <strain evidence="6">WSM1592</strain>
        <plasmid evidence="6">pWSM1592_2</plasmid>
    </source>
</reference>
<dbReference type="Pfam" id="PF01614">
    <property type="entry name" value="IclR_C"/>
    <property type="match status" value="1"/>
</dbReference>
<evidence type="ECO:0000256" key="1">
    <source>
        <dbReference type="ARBA" id="ARBA00023015"/>
    </source>
</evidence>
<dbReference type="InterPro" id="IPR005471">
    <property type="entry name" value="Tscrpt_reg_IclR_N"/>
</dbReference>
<evidence type="ECO:0000313" key="6">
    <source>
        <dbReference type="EMBL" id="UWU19321.1"/>
    </source>
</evidence>
<dbReference type="InterPro" id="IPR029016">
    <property type="entry name" value="GAF-like_dom_sf"/>
</dbReference>
<dbReference type="Pfam" id="PF09339">
    <property type="entry name" value="HTH_IclR"/>
    <property type="match status" value="1"/>
</dbReference>
<protein>
    <submittedName>
        <fullName evidence="6">IclR family transcriptional regulator</fullName>
    </submittedName>
</protein>
<organism evidence="6 7">
    <name type="scientific">Rhizobium sullae</name>
    <name type="common">Rhizobium hedysari</name>
    <dbReference type="NCBI Taxonomy" id="50338"/>
    <lineage>
        <taxon>Bacteria</taxon>
        <taxon>Pseudomonadati</taxon>
        <taxon>Pseudomonadota</taxon>
        <taxon>Alphaproteobacteria</taxon>
        <taxon>Hyphomicrobiales</taxon>
        <taxon>Rhizobiaceae</taxon>
        <taxon>Rhizobium/Agrobacterium group</taxon>
        <taxon>Rhizobium</taxon>
    </lineage>
</organism>
<evidence type="ECO:0000256" key="2">
    <source>
        <dbReference type="ARBA" id="ARBA00023125"/>
    </source>
</evidence>
<feature type="domain" description="IclR-ED" evidence="5">
    <location>
        <begin position="65"/>
        <end position="256"/>
    </location>
</feature>
<dbReference type="Gene3D" id="1.10.10.10">
    <property type="entry name" value="Winged helix-like DNA-binding domain superfamily/Winged helix DNA-binding domain"/>
    <property type="match status" value="1"/>
</dbReference>